<keyword evidence="3 5" id="KW-1133">Transmembrane helix</keyword>
<dbReference type="Pfam" id="PF14378">
    <property type="entry name" value="PAP2_3"/>
    <property type="match status" value="1"/>
</dbReference>
<accession>A0A0W8FYM5</accession>
<evidence type="ECO:0000313" key="7">
    <source>
        <dbReference type="EMBL" id="KUG25865.1"/>
    </source>
</evidence>
<evidence type="ECO:0000256" key="5">
    <source>
        <dbReference type="SAM" id="Phobius"/>
    </source>
</evidence>
<feature type="transmembrane region" description="Helical" evidence="5">
    <location>
        <begin position="158"/>
        <end position="179"/>
    </location>
</feature>
<feature type="domain" description="Phosphatidic acid phosphatase type 2/haloperoxidase" evidence="6">
    <location>
        <begin position="158"/>
        <end position="293"/>
    </location>
</feature>
<dbReference type="InterPro" id="IPR000326">
    <property type="entry name" value="PAP2/HPO"/>
</dbReference>
<reference evidence="7" key="1">
    <citation type="journal article" date="2015" name="Proc. Natl. Acad. Sci. U.S.A.">
        <title>Networks of energetic and metabolic interactions define dynamics in microbial communities.</title>
        <authorList>
            <person name="Embree M."/>
            <person name="Liu J.K."/>
            <person name="Al-Bassam M.M."/>
            <person name="Zengler K."/>
        </authorList>
    </citation>
    <scope>NUCLEOTIDE SEQUENCE</scope>
</reference>
<evidence type="ECO:0000256" key="1">
    <source>
        <dbReference type="ARBA" id="ARBA00004141"/>
    </source>
</evidence>
<evidence type="ECO:0000256" key="4">
    <source>
        <dbReference type="ARBA" id="ARBA00023136"/>
    </source>
</evidence>
<feature type="transmembrane region" description="Helical" evidence="5">
    <location>
        <begin position="281"/>
        <end position="299"/>
    </location>
</feature>
<dbReference type="PANTHER" id="PTHR31310:SF7">
    <property type="entry name" value="PA-PHOSPHATASE RELATED-FAMILY PROTEIN DDB_G0268928"/>
    <property type="match status" value="1"/>
</dbReference>
<feature type="transmembrane region" description="Helical" evidence="5">
    <location>
        <begin position="133"/>
        <end position="151"/>
    </location>
</feature>
<dbReference type="InterPro" id="IPR052185">
    <property type="entry name" value="IPC_Synthase-Related"/>
</dbReference>
<gene>
    <name evidence="7" type="ORF">ASZ90_004310</name>
</gene>
<keyword evidence="4 5" id="KW-0472">Membrane</keyword>
<dbReference type="SUPFAM" id="SSF48317">
    <property type="entry name" value="Acid phosphatase/Vanadium-dependent haloperoxidase"/>
    <property type="match status" value="1"/>
</dbReference>
<proteinExistence type="predicted"/>
<organism evidence="7">
    <name type="scientific">hydrocarbon metagenome</name>
    <dbReference type="NCBI Taxonomy" id="938273"/>
    <lineage>
        <taxon>unclassified sequences</taxon>
        <taxon>metagenomes</taxon>
        <taxon>ecological metagenomes</taxon>
    </lineage>
</organism>
<keyword evidence="2 5" id="KW-0812">Transmembrane</keyword>
<dbReference type="AlphaFoldDB" id="A0A0W8FYM5"/>
<comment type="subcellular location">
    <subcellularLocation>
        <location evidence="1">Membrane</location>
        <topology evidence="1">Multi-pass membrane protein</topology>
    </subcellularLocation>
</comment>
<dbReference type="InterPro" id="IPR026841">
    <property type="entry name" value="Aur1/Ipt1"/>
</dbReference>
<evidence type="ECO:0000256" key="2">
    <source>
        <dbReference type="ARBA" id="ARBA00022692"/>
    </source>
</evidence>
<comment type="caution">
    <text evidence="7">The sequence shown here is derived from an EMBL/GenBank/DDBJ whole genome shotgun (WGS) entry which is preliminary data.</text>
</comment>
<dbReference type="PANTHER" id="PTHR31310">
    <property type="match status" value="1"/>
</dbReference>
<dbReference type="Gene3D" id="1.20.144.10">
    <property type="entry name" value="Phosphatidic acid phosphatase type 2/haloperoxidase"/>
    <property type="match status" value="1"/>
</dbReference>
<feature type="transmembrane region" description="Helical" evidence="5">
    <location>
        <begin position="38"/>
        <end position="59"/>
    </location>
</feature>
<dbReference type="EMBL" id="LNQE01000587">
    <property type="protein sequence ID" value="KUG25865.1"/>
    <property type="molecule type" value="Genomic_DNA"/>
</dbReference>
<evidence type="ECO:0000259" key="6">
    <source>
        <dbReference type="SMART" id="SM00014"/>
    </source>
</evidence>
<evidence type="ECO:0000256" key="3">
    <source>
        <dbReference type="ARBA" id="ARBA00022989"/>
    </source>
</evidence>
<dbReference type="SMART" id="SM00014">
    <property type="entry name" value="acidPPc"/>
    <property type="match status" value="1"/>
</dbReference>
<name>A0A0W8FYM5_9ZZZZ</name>
<protein>
    <recommendedName>
        <fullName evidence="6">Phosphatidic acid phosphatase type 2/haloperoxidase domain-containing protein</fullName>
    </recommendedName>
</protein>
<dbReference type="InterPro" id="IPR036938">
    <property type="entry name" value="PAP2/HPO_sf"/>
</dbReference>
<feature type="transmembrane region" description="Helical" evidence="5">
    <location>
        <begin position="12"/>
        <end position="32"/>
    </location>
</feature>
<sequence>MKKIKSTILNLNATDLLVVIFTLLLSLTAIVFNSRVIYWKEIVVINLFLQIFIFSLAHFDEHKRNMFTHQLRFWYLVPMILLVFKEIYYMVDPIRGKIYDQLLIDIDRFLFGADPTYVLYNIANPYLTELLQIVYGTFFFLPIILGISLLFKGKKRELHYMAFIIVLGFFLSYIGYFLLPAIGPRFTLHDFALNDIEIPGLFLTDFLREVVNSGESIPKGTPNPAEVVQRDAFPSGHTQMTLLVMYLSLKYKSRSKYFFIPNGTLLIFATVYLRYHYVIDLIAGAAFMVLTLWIGKHLFNRWMEIRGDEKFYLDKIQTIP</sequence>
<feature type="transmembrane region" description="Helical" evidence="5">
    <location>
        <begin position="71"/>
        <end position="91"/>
    </location>
</feature>
<dbReference type="GO" id="GO:0016020">
    <property type="term" value="C:membrane"/>
    <property type="evidence" value="ECO:0007669"/>
    <property type="project" value="UniProtKB-SubCell"/>
</dbReference>